<feature type="transmembrane region" description="Helical" evidence="2">
    <location>
        <begin position="140"/>
        <end position="158"/>
    </location>
</feature>
<keyword evidence="2" id="KW-1133">Transmembrane helix</keyword>
<dbReference type="AlphaFoldDB" id="A0A7G9S990"/>
<evidence type="ECO:0000313" key="3">
    <source>
        <dbReference type="EMBL" id="QNN64415.1"/>
    </source>
</evidence>
<sequence length="467" mass="50011">MEQPADISSTRSAWRDELAATVKLAWPLILSNLTMALIQATDVVLMGWLGPDQLAAAALGLNLTFAMALVALGILTATAPMMATALGQRSNAVRDVRRTFRQGLWLTAMMIVPMWLILWNAEPVILALGQQPDLAAQAALFLRGYMWSLGGWLFFQVMRNFLSAMERPGWILAISIAGIVLNALLSWSLIFGHFGLPRLGIFGGGLGSSIVWTALAFGLAVVIVRDRQFRRFRLFGRWWRPDWPRFRRLLKLGFPIGMTMGLEGGVFSAAAYLMGLIDAASVAAHAIALQIAATSFMVPLGFGQAATVRVGLALGRGDRPGITRAGWTAFALGVGFMALTGLAMIAAPEAMVGLFLDRGPANDHVVALAVSFLFVAAIFQVADGAQVIGAGMLRGLHDTRVPAIFALFGYWVIGLGVGVLLAFVMGWQGVGIWSGLAAGLAAVALLMLLRWNRRDSLGLAGRVTPVV</sequence>
<accession>A0A7G9S990</accession>
<keyword evidence="1" id="KW-0813">Transport</keyword>
<dbReference type="KEGG" id="srhi:H9L12_08745"/>
<dbReference type="GO" id="GO:0005886">
    <property type="term" value="C:plasma membrane"/>
    <property type="evidence" value="ECO:0007669"/>
    <property type="project" value="TreeGrafter"/>
</dbReference>
<dbReference type="CDD" id="cd13131">
    <property type="entry name" value="MATE_NorM_like"/>
    <property type="match status" value="1"/>
</dbReference>
<feature type="transmembrane region" description="Helical" evidence="2">
    <location>
        <begin position="170"/>
        <end position="194"/>
    </location>
</feature>
<name>A0A7G9S990_9SPHN</name>
<dbReference type="RefSeq" id="WP_187541415.1">
    <property type="nucleotide sequence ID" value="NZ_CP060717.1"/>
</dbReference>
<dbReference type="NCBIfam" id="TIGR00797">
    <property type="entry name" value="matE"/>
    <property type="match status" value="1"/>
</dbReference>
<dbReference type="Pfam" id="PF01554">
    <property type="entry name" value="MatE"/>
    <property type="match status" value="2"/>
</dbReference>
<feature type="transmembrane region" description="Helical" evidence="2">
    <location>
        <begin position="200"/>
        <end position="224"/>
    </location>
</feature>
<feature type="transmembrane region" description="Helical" evidence="2">
    <location>
        <begin position="365"/>
        <end position="382"/>
    </location>
</feature>
<reference evidence="3 4" key="1">
    <citation type="submission" date="2020-08" db="EMBL/GenBank/DDBJ databases">
        <title>Genome sequence of Sphingomonas rhizophila KACC 19189T.</title>
        <authorList>
            <person name="Hyun D.-W."/>
            <person name="Bae J.-W."/>
        </authorList>
    </citation>
    <scope>NUCLEOTIDE SEQUENCE [LARGE SCALE GENOMIC DNA]</scope>
    <source>
        <strain evidence="3 4">KACC 19189</strain>
    </source>
</reference>
<dbReference type="GO" id="GO:0015297">
    <property type="term" value="F:antiporter activity"/>
    <property type="evidence" value="ECO:0007669"/>
    <property type="project" value="InterPro"/>
</dbReference>
<feature type="transmembrane region" description="Helical" evidence="2">
    <location>
        <begin position="430"/>
        <end position="449"/>
    </location>
</feature>
<proteinExistence type="predicted"/>
<feature type="transmembrane region" description="Helical" evidence="2">
    <location>
        <begin position="103"/>
        <end position="120"/>
    </location>
</feature>
<feature type="transmembrane region" description="Helical" evidence="2">
    <location>
        <begin position="283"/>
        <end position="303"/>
    </location>
</feature>
<dbReference type="InterPro" id="IPR002528">
    <property type="entry name" value="MATE_fam"/>
</dbReference>
<evidence type="ECO:0000256" key="1">
    <source>
        <dbReference type="ARBA" id="ARBA00022448"/>
    </source>
</evidence>
<feature type="transmembrane region" description="Helical" evidence="2">
    <location>
        <begin position="403"/>
        <end position="424"/>
    </location>
</feature>
<gene>
    <name evidence="3" type="ORF">H9L12_08745</name>
</gene>
<dbReference type="PANTHER" id="PTHR43298:SF2">
    <property type="entry name" value="FMN_FAD EXPORTER YEEO-RELATED"/>
    <property type="match status" value="1"/>
</dbReference>
<dbReference type="PANTHER" id="PTHR43298">
    <property type="entry name" value="MULTIDRUG RESISTANCE PROTEIN NORM-RELATED"/>
    <property type="match status" value="1"/>
</dbReference>
<dbReference type="InterPro" id="IPR050222">
    <property type="entry name" value="MATE_MdtK"/>
</dbReference>
<dbReference type="Proteomes" id="UP000515955">
    <property type="component" value="Chromosome"/>
</dbReference>
<evidence type="ECO:0000256" key="2">
    <source>
        <dbReference type="SAM" id="Phobius"/>
    </source>
</evidence>
<dbReference type="EMBL" id="CP060717">
    <property type="protein sequence ID" value="QNN64415.1"/>
    <property type="molecule type" value="Genomic_DNA"/>
</dbReference>
<protein>
    <submittedName>
        <fullName evidence="3">MATE family efflux transporter</fullName>
    </submittedName>
</protein>
<feature type="transmembrane region" description="Helical" evidence="2">
    <location>
        <begin position="252"/>
        <end position="277"/>
    </location>
</feature>
<keyword evidence="2" id="KW-0472">Membrane</keyword>
<evidence type="ECO:0000313" key="4">
    <source>
        <dbReference type="Proteomes" id="UP000515955"/>
    </source>
</evidence>
<feature type="transmembrane region" description="Helical" evidence="2">
    <location>
        <begin position="24"/>
        <end position="49"/>
    </location>
</feature>
<dbReference type="GO" id="GO:0042910">
    <property type="term" value="F:xenobiotic transmembrane transporter activity"/>
    <property type="evidence" value="ECO:0007669"/>
    <property type="project" value="InterPro"/>
</dbReference>
<keyword evidence="4" id="KW-1185">Reference proteome</keyword>
<keyword evidence="2" id="KW-0812">Transmembrane</keyword>
<feature type="transmembrane region" description="Helical" evidence="2">
    <location>
        <begin position="324"/>
        <end position="345"/>
    </location>
</feature>
<feature type="transmembrane region" description="Helical" evidence="2">
    <location>
        <begin position="55"/>
        <end position="82"/>
    </location>
</feature>
<organism evidence="3 4">
    <name type="scientific">Sphingomonas rhizophila</name>
    <dbReference type="NCBI Taxonomy" id="2071607"/>
    <lineage>
        <taxon>Bacteria</taxon>
        <taxon>Pseudomonadati</taxon>
        <taxon>Pseudomonadota</taxon>
        <taxon>Alphaproteobacteria</taxon>
        <taxon>Sphingomonadales</taxon>
        <taxon>Sphingomonadaceae</taxon>
        <taxon>Sphingomonas</taxon>
    </lineage>
</organism>